<name>A0A7X1GFM4_9PSED</name>
<dbReference type="InterPro" id="IPR001647">
    <property type="entry name" value="HTH_TetR"/>
</dbReference>
<evidence type="ECO:0000256" key="1">
    <source>
        <dbReference type="ARBA" id="ARBA00023015"/>
    </source>
</evidence>
<dbReference type="SUPFAM" id="SSF46689">
    <property type="entry name" value="Homeodomain-like"/>
    <property type="match status" value="1"/>
</dbReference>
<dbReference type="Gene3D" id="1.10.10.60">
    <property type="entry name" value="Homeodomain-like"/>
    <property type="match status" value="1"/>
</dbReference>
<evidence type="ECO:0000256" key="5">
    <source>
        <dbReference type="SAM" id="MobiDB-lite"/>
    </source>
</evidence>
<keyword evidence="2 4" id="KW-0238">DNA-binding</keyword>
<feature type="domain" description="HTH tetR-type" evidence="6">
    <location>
        <begin position="28"/>
        <end position="88"/>
    </location>
</feature>
<dbReference type="GO" id="GO:0003700">
    <property type="term" value="F:DNA-binding transcription factor activity"/>
    <property type="evidence" value="ECO:0007669"/>
    <property type="project" value="TreeGrafter"/>
</dbReference>
<dbReference type="GO" id="GO:0000976">
    <property type="term" value="F:transcription cis-regulatory region binding"/>
    <property type="evidence" value="ECO:0007669"/>
    <property type="project" value="TreeGrafter"/>
</dbReference>
<evidence type="ECO:0000313" key="7">
    <source>
        <dbReference type="EMBL" id="MBC2691575.1"/>
    </source>
</evidence>
<feature type="region of interest" description="Disordered" evidence="5">
    <location>
        <begin position="1"/>
        <end position="27"/>
    </location>
</feature>
<dbReference type="InterPro" id="IPR050109">
    <property type="entry name" value="HTH-type_TetR-like_transc_reg"/>
</dbReference>
<dbReference type="GO" id="GO:0045892">
    <property type="term" value="P:negative regulation of DNA-templated transcription"/>
    <property type="evidence" value="ECO:0007669"/>
    <property type="project" value="InterPro"/>
</dbReference>
<accession>A0A7X1GFM4</accession>
<dbReference type="InterPro" id="IPR004111">
    <property type="entry name" value="Repressor_TetR_C"/>
</dbReference>
<dbReference type="SUPFAM" id="SSF48498">
    <property type="entry name" value="Tetracyclin repressor-like, C-terminal domain"/>
    <property type="match status" value="1"/>
</dbReference>
<dbReference type="Gene3D" id="1.10.357.10">
    <property type="entry name" value="Tetracycline Repressor, domain 2"/>
    <property type="match status" value="1"/>
</dbReference>
<dbReference type="PROSITE" id="PS50977">
    <property type="entry name" value="HTH_TETR_2"/>
    <property type="match status" value="1"/>
</dbReference>
<dbReference type="InterPro" id="IPR009057">
    <property type="entry name" value="Homeodomain-like_sf"/>
</dbReference>
<dbReference type="PANTHER" id="PTHR30055:SF234">
    <property type="entry name" value="HTH-TYPE TRANSCRIPTIONAL REGULATOR BETI"/>
    <property type="match status" value="1"/>
</dbReference>
<dbReference type="EMBL" id="JACMYG010000018">
    <property type="protein sequence ID" value="MBC2691575.1"/>
    <property type="molecule type" value="Genomic_DNA"/>
</dbReference>
<evidence type="ECO:0000259" key="6">
    <source>
        <dbReference type="PROSITE" id="PS50977"/>
    </source>
</evidence>
<keyword evidence="3" id="KW-0804">Transcription</keyword>
<evidence type="ECO:0000256" key="4">
    <source>
        <dbReference type="PROSITE-ProRule" id="PRU00335"/>
    </source>
</evidence>
<sequence>MSDETKPAVAEKTAPTKKVGRRPKSSQDVSRAAMVECAVNIARTESLAEVSMVRIGKELGVAAGMVHYHLGSRDELISSVINAAFKERLERLPTPTGRWRTDLEQFAQSSLDTLERWPGLATYILTENKFRLFQRIQPGEVDYGLAYFDHIGRILKATGHSGPIGAMIYHLLLLFVTVIAAEKENRQAPHTHRDFISGYFKKFDQDSFPGAAYLAAPFSALDSATAYDAGIEILLDGFEKWIGLATKADS</sequence>
<protein>
    <submittedName>
        <fullName evidence="7">TetR/AcrR family transcriptional regulator</fullName>
    </submittedName>
</protein>
<feature type="DNA-binding region" description="H-T-H motif" evidence="4">
    <location>
        <begin position="51"/>
        <end position="70"/>
    </location>
</feature>
<dbReference type="InterPro" id="IPR036271">
    <property type="entry name" value="Tet_transcr_reg_TetR-rel_C_sf"/>
</dbReference>
<dbReference type="AlphaFoldDB" id="A0A7X1GFM4"/>
<reference evidence="7 8" key="1">
    <citation type="submission" date="2020-08" db="EMBL/GenBank/DDBJ databases">
        <title>Pseudomonas sp. nov.</title>
        <authorList>
            <person name="Gieschler S."/>
            <person name="Fiedler G."/>
            <person name="Brinks E."/>
            <person name="Boehnlein C."/>
            <person name="Franz C.M.A.P."/>
            <person name="Kabisch J."/>
        </authorList>
    </citation>
    <scope>NUCLEOTIDE SEQUENCE [LARGE SCALE GENOMIC DNA]</scope>
    <source>
        <strain evidence="7 8">MBT-1</strain>
    </source>
</reference>
<keyword evidence="8" id="KW-1185">Reference proteome</keyword>
<dbReference type="Proteomes" id="UP000526003">
    <property type="component" value="Unassembled WGS sequence"/>
</dbReference>
<dbReference type="RefSeq" id="WP_166589494.1">
    <property type="nucleotide sequence ID" value="NZ_CP130043.1"/>
</dbReference>
<proteinExistence type="predicted"/>
<organism evidence="7 8">
    <name type="scientific">Pseudomonas kielensis</name>
    <dbReference type="NCBI Taxonomy" id="2762577"/>
    <lineage>
        <taxon>Bacteria</taxon>
        <taxon>Pseudomonadati</taxon>
        <taxon>Pseudomonadota</taxon>
        <taxon>Gammaproteobacteria</taxon>
        <taxon>Pseudomonadales</taxon>
        <taxon>Pseudomonadaceae</taxon>
        <taxon>Pseudomonas</taxon>
    </lineage>
</organism>
<dbReference type="PANTHER" id="PTHR30055">
    <property type="entry name" value="HTH-TYPE TRANSCRIPTIONAL REGULATOR RUTR"/>
    <property type="match status" value="1"/>
</dbReference>
<evidence type="ECO:0000256" key="3">
    <source>
        <dbReference type="ARBA" id="ARBA00023163"/>
    </source>
</evidence>
<keyword evidence="1" id="KW-0805">Transcription regulation</keyword>
<gene>
    <name evidence="7" type="ORF">H7995_17425</name>
</gene>
<evidence type="ECO:0000313" key="8">
    <source>
        <dbReference type="Proteomes" id="UP000526003"/>
    </source>
</evidence>
<comment type="caution">
    <text evidence="7">The sequence shown here is derived from an EMBL/GenBank/DDBJ whole genome shotgun (WGS) entry which is preliminary data.</text>
</comment>
<dbReference type="Pfam" id="PF02909">
    <property type="entry name" value="TetR_C_1"/>
    <property type="match status" value="1"/>
</dbReference>
<evidence type="ECO:0000256" key="2">
    <source>
        <dbReference type="ARBA" id="ARBA00023125"/>
    </source>
</evidence>